<keyword evidence="3" id="KW-1185">Reference proteome</keyword>
<dbReference type="PANTHER" id="PTHR11012:SF12">
    <property type="entry name" value="CHK KINASE-LIKE DOMAIN-CONTAINING PROTEIN-RELATED"/>
    <property type="match status" value="1"/>
</dbReference>
<evidence type="ECO:0000313" key="2">
    <source>
        <dbReference type="EMBL" id="CRL01431.1"/>
    </source>
</evidence>
<dbReference type="OrthoDB" id="8250698at2759"/>
<dbReference type="STRING" id="568069.A0A1J1IMF9"/>
<dbReference type="AlphaFoldDB" id="A0A1J1IMF9"/>
<gene>
    <name evidence="2" type="ORF">CLUMA_CG014513</name>
</gene>
<proteinExistence type="predicted"/>
<dbReference type="SUPFAM" id="SSF56112">
    <property type="entry name" value="Protein kinase-like (PK-like)"/>
    <property type="match status" value="1"/>
</dbReference>
<dbReference type="Gene3D" id="3.90.1200.10">
    <property type="match status" value="1"/>
</dbReference>
<dbReference type="InterPro" id="IPR011009">
    <property type="entry name" value="Kinase-like_dom_sf"/>
</dbReference>
<dbReference type="InterPro" id="IPR015897">
    <property type="entry name" value="CHK_kinase-like"/>
</dbReference>
<organism evidence="2 3">
    <name type="scientific">Clunio marinus</name>
    <dbReference type="NCBI Taxonomy" id="568069"/>
    <lineage>
        <taxon>Eukaryota</taxon>
        <taxon>Metazoa</taxon>
        <taxon>Ecdysozoa</taxon>
        <taxon>Arthropoda</taxon>
        <taxon>Hexapoda</taxon>
        <taxon>Insecta</taxon>
        <taxon>Pterygota</taxon>
        <taxon>Neoptera</taxon>
        <taxon>Endopterygota</taxon>
        <taxon>Diptera</taxon>
        <taxon>Nematocera</taxon>
        <taxon>Chironomoidea</taxon>
        <taxon>Chironomidae</taxon>
        <taxon>Clunio</taxon>
    </lineage>
</organism>
<feature type="domain" description="CHK kinase-like" evidence="1">
    <location>
        <begin position="132"/>
        <end position="322"/>
    </location>
</feature>
<evidence type="ECO:0000259" key="1">
    <source>
        <dbReference type="SMART" id="SM00587"/>
    </source>
</evidence>
<sequence length="400" mass="46372">MENISNKPTWMNDEFFTTVVKHHSSDVKAKLINFVIKPDLALGEHGGSSMFRGDINYSTSFQPNNVLSVVIKTEAIQGDHAESVNTLPLFEIEQEMYGGPLMDIKSLLESVGDFCNISPKVIYQAQKPHRVIVLEDLGVYGYAKITQPLENFEDTKMVFQRLAKFHAASYFLLNEKKADYSNFKLSIYHIEEPLIRYQFLTEPIIIFMEVLESWGGYEDYIKKLKTFCESFIEKGKQLYTPDINGYNVLNHADFHIKNLLFKTNEDKIEDLYMYDFQISILASPCVDLFYALYNAISDENRRTRRDEIICYYHSEFSKALKHFGYIGKIPSLLDLNLALMKHGAVEVVKCICFKIFFFANTDEIFGTSDSKEIKRKIFNNPRYKEFILSELPRLVHLGFL</sequence>
<dbReference type="EMBL" id="CVRI01000055">
    <property type="protein sequence ID" value="CRL01431.1"/>
    <property type="molecule type" value="Genomic_DNA"/>
</dbReference>
<dbReference type="Proteomes" id="UP000183832">
    <property type="component" value="Unassembled WGS sequence"/>
</dbReference>
<dbReference type="SMART" id="SM00587">
    <property type="entry name" value="CHK"/>
    <property type="match status" value="1"/>
</dbReference>
<reference evidence="2 3" key="1">
    <citation type="submission" date="2015-04" db="EMBL/GenBank/DDBJ databases">
        <authorList>
            <person name="Syromyatnikov M.Y."/>
            <person name="Popov V.N."/>
        </authorList>
    </citation>
    <scope>NUCLEOTIDE SEQUENCE [LARGE SCALE GENOMIC DNA]</scope>
</reference>
<accession>A0A1J1IMF9</accession>
<dbReference type="InterPro" id="IPR004119">
    <property type="entry name" value="EcKL"/>
</dbReference>
<evidence type="ECO:0000313" key="3">
    <source>
        <dbReference type="Proteomes" id="UP000183832"/>
    </source>
</evidence>
<name>A0A1J1IMF9_9DIPT</name>
<protein>
    <submittedName>
        <fullName evidence="2">CLUMA_CG014513, isoform A</fullName>
    </submittedName>
</protein>
<dbReference type="Pfam" id="PF02958">
    <property type="entry name" value="EcKL"/>
    <property type="match status" value="1"/>
</dbReference>
<dbReference type="PANTHER" id="PTHR11012">
    <property type="entry name" value="PROTEIN KINASE-LIKE DOMAIN-CONTAINING"/>
    <property type="match status" value="1"/>
</dbReference>